<dbReference type="eggNOG" id="COG1977">
    <property type="taxonomic scope" value="Bacteria"/>
</dbReference>
<evidence type="ECO:0000256" key="4">
    <source>
        <dbReference type="ARBA" id="ARBA00013858"/>
    </source>
</evidence>
<reference evidence="14" key="1">
    <citation type="submission" date="2009-11" db="EMBL/GenBank/DDBJ databases">
        <title>The complete chromosome 1 of Sphaerobacter thermophilus DSM 20745.</title>
        <authorList>
            <person name="Lucas S."/>
            <person name="Copeland A."/>
            <person name="Lapidus A."/>
            <person name="Glavina del Rio T."/>
            <person name="Dalin E."/>
            <person name="Tice H."/>
            <person name="Bruce D."/>
            <person name="Goodwin L."/>
            <person name="Pitluck S."/>
            <person name="Kyrpides N."/>
            <person name="Mavromatis K."/>
            <person name="Ivanova N."/>
            <person name="Mikhailova N."/>
            <person name="LaButti K.M."/>
            <person name="Clum A."/>
            <person name="Sun H.I."/>
            <person name="Brettin T."/>
            <person name="Detter J.C."/>
            <person name="Han C."/>
            <person name="Larimer F."/>
            <person name="Land M."/>
            <person name="Hauser L."/>
            <person name="Markowitz V."/>
            <person name="Cheng J.F."/>
            <person name="Hugenholtz P."/>
            <person name="Woyke T."/>
            <person name="Wu D."/>
            <person name="Steenblock K."/>
            <person name="Schneider S."/>
            <person name="Pukall R."/>
            <person name="Goeker M."/>
            <person name="Klenk H.P."/>
            <person name="Eisen J.A."/>
        </authorList>
    </citation>
    <scope>NUCLEOTIDE SEQUENCE [LARGE SCALE GENOMIC DNA]</scope>
    <source>
        <strain evidence="14">ATCC 49802 / DSM 20745 / S 6022</strain>
    </source>
</reference>
<dbReference type="InterPro" id="IPR010038">
    <property type="entry name" value="MoaD_arc-typ"/>
</dbReference>
<evidence type="ECO:0000256" key="11">
    <source>
        <dbReference type="ARBA" id="ARBA00032474"/>
    </source>
</evidence>
<evidence type="ECO:0000256" key="10">
    <source>
        <dbReference type="ARBA" id="ARBA00030781"/>
    </source>
</evidence>
<dbReference type="InterPro" id="IPR036563">
    <property type="entry name" value="MoaE_sf"/>
</dbReference>
<keyword evidence="6" id="KW-0501">Molybdenum cofactor biosynthesis</keyword>
<dbReference type="SUPFAM" id="SSF54690">
    <property type="entry name" value="Molybdopterin synthase subunit MoaE"/>
    <property type="match status" value="1"/>
</dbReference>
<keyword evidence="14" id="KW-1185">Reference proteome</keyword>
<dbReference type="InParanoid" id="D1C1R8"/>
<evidence type="ECO:0000256" key="3">
    <source>
        <dbReference type="ARBA" id="ARBA00011950"/>
    </source>
</evidence>
<dbReference type="GO" id="GO:0006777">
    <property type="term" value="P:Mo-molybdopterin cofactor biosynthetic process"/>
    <property type="evidence" value="ECO:0007669"/>
    <property type="project" value="UniProtKB-KW"/>
</dbReference>
<comment type="subunit">
    <text evidence="7">Heterotetramer of 2 MoaD subunits and 2 MoaE subunits. Also stable as homodimer. The enzyme changes between these two forms during catalysis.</text>
</comment>
<dbReference type="Proteomes" id="UP000002027">
    <property type="component" value="Chromosome 1"/>
</dbReference>
<proteinExistence type="inferred from homology"/>
<dbReference type="Pfam" id="PF02597">
    <property type="entry name" value="ThiS"/>
    <property type="match status" value="1"/>
</dbReference>
<dbReference type="OrthoDB" id="9803224at2"/>
<dbReference type="eggNOG" id="COG0314">
    <property type="taxonomic scope" value="Bacteria"/>
</dbReference>
<dbReference type="STRING" id="479434.Sthe_0748"/>
<evidence type="ECO:0000256" key="12">
    <source>
        <dbReference type="ARBA" id="ARBA00049878"/>
    </source>
</evidence>
<dbReference type="Gene3D" id="3.10.20.30">
    <property type="match status" value="1"/>
</dbReference>
<dbReference type="CDD" id="cd00756">
    <property type="entry name" value="MoaE"/>
    <property type="match status" value="1"/>
</dbReference>
<dbReference type="FunCoup" id="D1C1R8">
    <property type="interactions" value="410"/>
</dbReference>
<evidence type="ECO:0000256" key="1">
    <source>
        <dbReference type="ARBA" id="ARBA00005046"/>
    </source>
</evidence>
<dbReference type="CDD" id="cd00754">
    <property type="entry name" value="Ubl_MoaD"/>
    <property type="match status" value="1"/>
</dbReference>
<dbReference type="FunFam" id="3.90.1170.40:FF:000003">
    <property type="entry name" value="Molybdopterin converting factor subunit 2"/>
    <property type="match status" value="1"/>
</dbReference>
<accession>D1C1R8</accession>
<dbReference type="InterPro" id="IPR012675">
    <property type="entry name" value="Beta-grasp_dom_sf"/>
</dbReference>
<dbReference type="InterPro" id="IPR003448">
    <property type="entry name" value="Mopterin_biosynth_MoaE"/>
</dbReference>
<dbReference type="EC" id="2.8.1.12" evidence="3"/>
<dbReference type="AlphaFoldDB" id="D1C1R8"/>
<sequence>MRVTIRYFAVLREAAGRSAEERVLSPGTSVGDLLDRLAEDYPIVDRLRAYSRVMVNQEYVPLDHPLSDGDEFVIIPPVSGGAGPFRVVQEPIDPDEVTAAVAAPDAGAIVTFQGTVRDNARGRRVLYLEYDAYPAAAEKTLAQIGDEIRERWGIDRVAITHRIGRVEIGEPSVVIAVASPHRAEAFDACRYAIDRIKEIVPIWKKEAYEGGETWIGSEAAYQEKFGHSTSRK</sequence>
<evidence type="ECO:0000256" key="9">
    <source>
        <dbReference type="ARBA" id="ARBA00030407"/>
    </source>
</evidence>
<evidence type="ECO:0000256" key="2">
    <source>
        <dbReference type="ARBA" id="ARBA00005426"/>
    </source>
</evidence>
<keyword evidence="5" id="KW-0808">Transferase</keyword>
<evidence type="ECO:0000256" key="6">
    <source>
        <dbReference type="ARBA" id="ARBA00023150"/>
    </source>
</evidence>
<gene>
    <name evidence="13" type="ordered locus">Sthe_0748</name>
</gene>
<dbReference type="KEGG" id="sti:Sthe_0748"/>
<evidence type="ECO:0000313" key="14">
    <source>
        <dbReference type="Proteomes" id="UP000002027"/>
    </source>
</evidence>
<organism evidence="13 14">
    <name type="scientific">Sphaerobacter thermophilus (strain ATCC 49802 / DSM 20745 / KCCM 41009 / NCIMB 13125 / S 6022)</name>
    <dbReference type="NCBI Taxonomy" id="479434"/>
    <lineage>
        <taxon>Bacteria</taxon>
        <taxon>Pseudomonadati</taxon>
        <taxon>Thermomicrobiota</taxon>
        <taxon>Thermomicrobia</taxon>
        <taxon>Sphaerobacterales</taxon>
        <taxon>Sphaerobacterineae</taxon>
        <taxon>Sphaerobacteraceae</taxon>
        <taxon>Sphaerobacter</taxon>
    </lineage>
</organism>
<dbReference type="Gene3D" id="3.90.1170.40">
    <property type="entry name" value="Molybdopterin biosynthesis MoaE subunit"/>
    <property type="match status" value="1"/>
</dbReference>
<dbReference type="InterPro" id="IPR016155">
    <property type="entry name" value="Mopterin_synth/thiamin_S_b"/>
</dbReference>
<evidence type="ECO:0000256" key="8">
    <source>
        <dbReference type="ARBA" id="ARBA00029745"/>
    </source>
</evidence>
<comment type="similarity">
    <text evidence="2">Belongs to the MoaE family.</text>
</comment>
<evidence type="ECO:0000256" key="7">
    <source>
        <dbReference type="ARBA" id="ARBA00026066"/>
    </source>
</evidence>
<dbReference type="NCBIfam" id="TIGR01687">
    <property type="entry name" value="moaD_arch"/>
    <property type="match status" value="1"/>
</dbReference>
<dbReference type="Pfam" id="PF02391">
    <property type="entry name" value="MoaE"/>
    <property type="match status" value="1"/>
</dbReference>
<name>D1C1R8_SPHTD</name>
<dbReference type="RefSeq" id="WP_012871232.1">
    <property type="nucleotide sequence ID" value="NC_013523.1"/>
</dbReference>
<dbReference type="EMBL" id="CP001823">
    <property type="protein sequence ID" value="ACZ38185.1"/>
    <property type="molecule type" value="Genomic_DNA"/>
</dbReference>
<reference evidence="13 14" key="2">
    <citation type="journal article" date="2010" name="Stand. Genomic Sci.">
        <title>Complete genome sequence of Desulfohalobium retbaense type strain (HR(100)).</title>
        <authorList>
            <person name="Spring S."/>
            <person name="Nolan M."/>
            <person name="Lapidus A."/>
            <person name="Glavina Del Rio T."/>
            <person name="Copeland A."/>
            <person name="Tice H."/>
            <person name="Cheng J.F."/>
            <person name="Lucas S."/>
            <person name="Land M."/>
            <person name="Chen F."/>
            <person name="Bruce D."/>
            <person name="Goodwin L."/>
            <person name="Pitluck S."/>
            <person name="Ivanova N."/>
            <person name="Mavromatis K."/>
            <person name="Mikhailova N."/>
            <person name="Pati A."/>
            <person name="Chen A."/>
            <person name="Palaniappan K."/>
            <person name="Hauser L."/>
            <person name="Chang Y.J."/>
            <person name="Jeffries C.D."/>
            <person name="Munk C."/>
            <person name="Kiss H."/>
            <person name="Chain P."/>
            <person name="Han C."/>
            <person name="Brettin T."/>
            <person name="Detter J.C."/>
            <person name="Schuler E."/>
            <person name="Goker M."/>
            <person name="Rohde M."/>
            <person name="Bristow J."/>
            <person name="Eisen J.A."/>
            <person name="Markowitz V."/>
            <person name="Hugenholtz P."/>
            <person name="Kyrpides N.C."/>
            <person name="Klenk H.P."/>
        </authorList>
    </citation>
    <scope>NUCLEOTIDE SEQUENCE [LARGE SCALE GENOMIC DNA]</scope>
    <source>
        <strain evidence="14">ATCC 49802 / DSM 20745 / S 6022</strain>
    </source>
</reference>
<dbReference type="PANTHER" id="PTHR23404">
    <property type="entry name" value="MOLYBDOPTERIN SYNTHASE RELATED"/>
    <property type="match status" value="1"/>
</dbReference>
<protein>
    <recommendedName>
        <fullName evidence="4">Molybdopterin synthase catalytic subunit</fullName>
        <ecNumber evidence="3">2.8.1.12</ecNumber>
    </recommendedName>
    <alternativeName>
        <fullName evidence="10">MPT synthase subunit 2</fullName>
    </alternativeName>
    <alternativeName>
        <fullName evidence="8">Molybdenum cofactor biosynthesis protein E</fullName>
    </alternativeName>
    <alternativeName>
        <fullName evidence="9">Molybdopterin-converting factor large subunit</fullName>
    </alternativeName>
    <alternativeName>
        <fullName evidence="11">Molybdopterin-converting factor subunit 2</fullName>
    </alternativeName>
</protein>
<evidence type="ECO:0000256" key="5">
    <source>
        <dbReference type="ARBA" id="ARBA00022679"/>
    </source>
</evidence>
<dbReference type="HOGENOM" id="CLU_069141_1_0_0"/>
<comment type="pathway">
    <text evidence="1">Cofactor biosynthesis; molybdopterin biosynthesis.</text>
</comment>
<evidence type="ECO:0000313" key="13">
    <source>
        <dbReference type="EMBL" id="ACZ38185.1"/>
    </source>
</evidence>
<dbReference type="SUPFAM" id="SSF54285">
    <property type="entry name" value="MoaD/ThiS"/>
    <property type="match status" value="1"/>
</dbReference>
<dbReference type="GO" id="GO:0030366">
    <property type="term" value="F:molybdopterin synthase activity"/>
    <property type="evidence" value="ECO:0007669"/>
    <property type="project" value="UniProtKB-EC"/>
</dbReference>
<dbReference type="InterPro" id="IPR003749">
    <property type="entry name" value="ThiS/MoaD-like"/>
</dbReference>
<comment type="catalytic activity">
    <reaction evidence="12">
        <text>2 [molybdopterin-synthase sulfur-carrier protein]-C-terminal-Gly-aminoethanethioate + cyclic pyranopterin phosphate + H2O = molybdopterin + 2 [molybdopterin-synthase sulfur-carrier protein]-C-terminal Gly-Gly + 2 H(+)</text>
        <dbReference type="Rhea" id="RHEA:26333"/>
        <dbReference type="Rhea" id="RHEA-COMP:12202"/>
        <dbReference type="Rhea" id="RHEA-COMP:19907"/>
        <dbReference type="ChEBI" id="CHEBI:15377"/>
        <dbReference type="ChEBI" id="CHEBI:15378"/>
        <dbReference type="ChEBI" id="CHEBI:58698"/>
        <dbReference type="ChEBI" id="CHEBI:59648"/>
        <dbReference type="ChEBI" id="CHEBI:90778"/>
        <dbReference type="ChEBI" id="CHEBI:232372"/>
        <dbReference type="EC" id="2.8.1.12"/>
    </reaction>
</comment>